<feature type="repeat" description="ARM" evidence="1">
    <location>
        <begin position="260"/>
        <end position="302"/>
    </location>
</feature>
<dbReference type="Gene3D" id="1.25.10.10">
    <property type="entry name" value="Leucine-rich Repeat Variant"/>
    <property type="match status" value="5"/>
</dbReference>
<dbReference type="PANTHER" id="PTHR23315">
    <property type="entry name" value="U BOX DOMAIN-CONTAINING"/>
    <property type="match status" value="1"/>
</dbReference>
<dbReference type="AlphaFoldDB" id="A0AAD5LUS9"/>
<evidence type="ECO:0000313" key="3">
    <source>
        <dbReference type="Proteomes" id="UP001209570"/>
    </source>
</evidence>
<dbReference type="InterPro" id="IPR016024">
    <property type="entry name" value="ARM-type_fold"/>
</dbReference>
<dbReference type="SUPFAM" id="SSF48371">
    <property type="entry name" value="ARM repeat"/>
    <property type="match status" value="3"/>
</dbReference>
<organism evidence="2 3">
    <name type="scientific">Pythium insidiosum</name>
    <name type="common">Pythiosis disease agent</name>
    <dbReference type="NCBI Taxonomy" id="114742"/>
    <lineage>
        <taxon>Eukaryota</taxon>
        <taxon>Sar</taxon>
        <taxon>Stramenopiles</taxon>
        <taxon>Oomycota</taxon>
        <taxon>Peronosporomycetes</taxon>
        <taxon>Pythiales</taxon>
        <taxon>Pythiaceae</taxon>
        <taxon>Pythium</taxon>
    </lineage>
</organism>
<dbReference type="SMART" id="SM00185">
    <property type="entry name" value="ARM"/>
    <property type="match status" value="15"/>
</dbReference>
<feature type="repeat" description="ARM" evidence="1">
    <location>
        <begin position="465"/>
        <end position="509"/>
    </location>
</feature>
<protein>
    <submittedName>
        <fullName evidence="2">Uncharacterized protein</fullName>
    </submittedName>
</protein>
<dbReference type="PANTHER" id="PTHR23315:SF7">
    <property type="entry name" value="U-BOX DOMAIN-CONTAINING PROTEIN 4"/>
    <property type="match status" value="1"/>
</dbReference>
<gene>
    <name evidence="2" type="ORF">P43SY_007247</name>
</gene>
<dbReference type="InterPro" id="IPR000225">
    <property type="entry name" value="Armadillo"/>
</dbReference>
<dbReference type="InterPro" id="IPR011989">
    <property type="entry name" value="ARM-like"/>
</dbReference>
<evidence type="ECO:0000313" key="2">
    <source>
        <dbReference type="EMBL" id="KAJ0393879.1"/>
    </source>
</evidence>
<keyword evidence="3" id="KW-1185">Reference proteome</keyword>
<reference evidence="2" key="1">
    <citation type="submission" date="2021-12" db="EMBL/GenBank/DDBJ databases">
        <title>Prjna785345.</title>
        <authorList>
            <person name="Rujirawat T."/>
            <person name="Krajaejun T."/>
        </authorList>
    </citation>
    <scope>NUCLEOTIDE SEQUENCE</scope>
    <source>
        <strain evidence="2">Pi057C3</strain>
    </source>
</reference>
<feature type="repeat" description="ARM" evidence="1">
    <location>
        <begin position="384"/>
        <end position="426"/>
    </location>
</feature>
<comment type="caution">
    <text evidence="2">The sequence shown here is derived from an EMBL/GenBank/DDBJ whole genome shotgun (WGS) entry which is preliminary data.</text>
</comment>
<dbReference type="Proteomes" id="UP001209570">
    <property type="component" value="Unassembled WGS sequence"/>
</dbReference>
<dbReference type="EMBL" id="JAKCXM010000453">
    <property type="protein sequence ID" value="KAJ0393879.1"/>
    <property type="molecule type" value="Genomic_DNA"/>
</dbReference>
<dbReference type="PROSITE" id="PS50176">
    <property type="entry name" value="ARM_REPEAT"/>
    <property type="match status" value="4"/>
</dbReference>
<feature type="repeat" description="ARM" evidence="1">
    <location>
        <begin position="551"/>
        <end position="593"/>
    </location>
</feature>
<evidence type="ECO:0000256" key="1">
    <source>
        <dbReference type="PROSITE-ProRule" id="PRU00259"/>
    </source>
</evidence>
<name>A0AAD5LUS9_PYTIN</name>
<sequence length="934" mass="98011">MTDVSADAAAITHLVSRLRSWSRAKRTDAARELWRLAQCSAATQRLVADVGGIPPLVALLKRGACDDDKLHAAAVLSVLAPLDARHQRRMLDEGALPLLVGLLHSVHDGHKQFAMAALGGLARGGAHCQSQIGSAGAVAPLLKILQRGHDEQQRAAVAVLSRLASLPANRGFFLHSTVVELLVARLSSPRHAVRELSADLLGLLATDDERAGRLIVEARAIAPLVALLRLGVSDQQRGALGALGKLSALRGVPELVADAGAIPPLIQALGGAPPELQRKVVAVLDKLAADKSAQLAVVVSGAMPALAPLLQCHDAAVRSQVASTLEKLTIDAPQVPPLVVAAGAIPPLVAMLSAPDESDRDAAATLLWALSRADASHRPMQRAGAIPLLVAMLRSTNIRFTRSALMTLWYLAEDEENHRLIVDAGAAPLLVWLLETASGALQSATARCLASMAARGHVARVVDAGVIPVLVSILRSPQTDLDTKASATSTLLALASESDVATRETVAAGAVDPTIALFHFGSDDHKKSAIDLLCELAPTHPQTTASLVHSGATAVLVAMLLSKDVGVVASAARAIKLLTDSDAGKQAVVGNGGIVALNGVLLHEENAQSWRWAAEALCNLVEVECNRRLIVEAGCCTSLLSVTRNALLSVPRGRSESAAATFASITLWKLAAEPAFHLRIVEAGAIAVLTSLLARDPPVAVVGILKTLTQHPELKATIAESRVAILSLVHLLANDQVEPMTKTLSLELLDILADSTERRRVLIDASIIPELVTLLSTNDDRQVTATLVLFSRIMAEDFAVNAQLATAIPQLVEITRRDGDVAEFARSVLTLMKVNDGATVDDDALSELRGLLQSEHSQDREIALQKLALLTQDAGLRARVAETVPAAALVAALHESGTRSLAAAIIDVLAPHLSAEDVISPLVAALKMPLDVTG</sequence>
<accession>A0AAD5LUS9</accession>
<proteinExistence type="predicted"/>